<gene>
    <name evidence="1" type="ORF">DXD04_16490</name>
</gene>
<comment type="caution">
    <text evidence="1">The sequence shown here is derived from an EMBL/GenBank/DDBJ whole genome shotgun (WGS) entry which is preliminary data.</text>
</comment>
<dbReference type="AlphaFoldDB" id="A0A3E4MJG1"/>
<evidence type="ECO:0000313" key="1">
    <source>
        <dbReference type="EMBL" id="RGK49616.1"/>
    </source>
</evidence>
<proteinExistence type="predicted"/>
<keyword evidence="2" id="KW-1185">Reference proteome</keyword>
<sequence>MENKLSPNNPIILWANEISPYYKNKDYEKVLSIDKKIWDELEEPKLSQELAFHVLLDIVVIYITLNDFESAQYWGNILDKYNYVESGRFDSGQKDYFVGIVYFERKEYQKAFEYFSNAKVKSRGRCFKMVWGEKYSQAYKELLMKFGKKSTKKR</sequence>
<dbReference type="RefSeq" id="WP_117674208.1">
    <property type="nucleotide sequence ID" value="NZ_CABOGR010000061.1"/>
</dbReference>
<organism evidence="1 2">
    <name type="scientific">Phocaeicola plebeius</name>
    <dbReference type="NCBI Taxonomy" id="310297"/>
    <lineage>
        <taxon>Bacteria</taxon>
        <taxon>Pseudomonadati</taxon>
        <taxon>Bacteroidota</taxon>
        <taxon>Bacteroidia</taxon>
        <taxon>Bacteroidales</taxon>
        <taxon>Bacteroidaceae</taxon>
        <taxon>Phocaeicola</taxon>
    </lineage>
</organism>
<dbReference type="EMBL" id="QSQT01000061">
    <property type="protein sequence ID" value="RGK49616.1"/>
    <property type="molecule type" value="Genomic_DNA"/>
</dbReference>
<name>A0A3E4MJG1_9BACT</name>
<accession>A0A3E4MJG1</accession>
<evidence type="ECO:0000313" key="2">
    <source>
        <dbReference type="Proteomes" id="UP000260862"/>
    </source>
</evidence>
<dbReference type="Proteomes" id="UP000260862">
    <property type="component" value="Unassembled WGS sequence"/>
</dbReference>
<evidence type="ECO:0008006" key="3">
    <source>
        <dbReference type="Google" id="ProtNLM"/>
    </source>
</evidence>
<protein>
    <recommendedName>
        <fullName evidence="3">Tetratricopeptide repeat protein</fullName>
    </recommendedName>
</protein>
<reference evidence="1 2" key="1">
    <citation type="submission" date="2018-08" db="EMBL/GenBank/DDBJ databases">
        <title>A genome reference for cultivated species of the human gut microbiota.</title>
        <authorList>
            <person name="Zou Y."/>
            <person name="Xue W."/>
            <person name="Luo G."/>
        </authorList>
    </citation>
    <scope>NUCLEOTIDE SEQUENCE [LARGE SCALE GENOMIC DNA]</scope>
    <source>
        <strain evidence="1 2">TF10-3AC</strain>
    </source>
</reference>